<keyword evidence="2" id="KW-0456">Lyase</keyword>
<reference evidence="2" key="1">
    <citation type="submission" date="2023-06" db="EMBL/GenBank/DDBJ databases">
        <title>Genome-scale phylogeny and comparative genomics of the fungal order Sordariales.</title>
        <authorList>
            <consortium name="Lawrence Berkeley National Laboratory"/>
            <person name="Hensen N."/>
            <person name="Bonometti L."/>
            <person name="Westerberg I."/>
            <person name="Brannstrom I.O."/>
            <person name="Guillou S."/>
            <person name="Cros-Aarteil S."/>
            <person name="Calhoun S."/>
            <person name="Haridas S."/>
            <person name="Kuo A."/>
            <person name="Mondo S."/>
            <person name="Pangilinan J."/>
            <person name="Riley R."/>
            <person name="Labutti K."/>
            <person name="Andreopoulos B."/>
            <person name="Lipzen A."/>
            <person name="Chen C."/>
            <person name="Yanf M."/>
            <person name="Daum C."/>
            <person name="Ng V."/>
            <person name="Clum A."/>
            <person name="Steindorff A."/>
            <person name="Ohm R."/>
            <person name="Martin F."/>
            <person name="Silar P."/>
            <person name="Natvig D."/>
            <person name="Lalanne C."/>
            <person name="Gautier V."/>
            <person name="Ament-Velasquez S.L."/>
            <person name="Kruys A."/>
            <person name="Hutchinson M.I."/>
            <person name="Powell A.J."/>
            <person name="Barry K."/>
            <person name="Miller A.N."/>
            <person name="Grigoriev I.V."/>
            <person name="Debuchy R."/>
            <person name="Gladieux P."/>
            <person name="Thoren M.H."/>
            <person name="Johannesson H."/>
        </authorList>
    </citation>
    <scope>NUCLEOTIDE SEQUENCE</scope>
    <source>
        <strain evidence="2">SMH4607-1</strain>
    </source>
</reference>
<dbReference type="CDD" id="cd23668">
    <property type="entry name" value="GH55_beta13glucanase-like"/>
    <property type="match status" value="1"/>
</dbReference>
<dbReference type="InterPro" id="IPR024535">
    <property type="entry name" value="RHGA/B-epi-like_pectate_lyase"/>
</dbReference>
<sequence>MVVRNVRIDTTRVPGHVEARAVDWSVAQGCSFVNVHVVMPAASRHVGLGMDGGSGVVVADCSFTGGAIGLSLSSQQYLLKGLAFDGCETGIFFQGSFVTTIQGATFANCRYGVDVGRDGSAGSVSIVDSSVSKCEAGVLAYVSGYGQNSLVLDGFDVSEAVAVKSSAGATLLENSVPVGQTWVMGNAAPYNYQSGTMYPIKWPASLLSGEKYFTAPLPQYEEYGIGQFISIKGDPGFEVYGDNTHDDGPAINAILRKHAGCKIIFLPQGIYQTIETIHVPPSSRIVGEALSVITGTGPHFADANNPQPIVQFGNPGDQGVGQLSDILVSAGDVLPGAILIQVNMAGRSPGDVGLWNVVMRVGGSIDTAVSTKCTSPDPAGCKAAFALLHLAKTSSAYLEGVWGWAADHGLDPSLDPDTAAQTIAVGRGALVESAGPTWIVGTSFEHCVLYQYALHGAENVYVALQQTESPYWQGAGTPYRAPAPWTPSAVYGDPAFGNCAAQGLGDDDRCYRAWAQYVSNSNGLVIHGSALWVFFNRMNDKMWRDPQCQSTGGICQANMVAVDGAEEMFWYSLSAKSATNLVYDTTDGEGVVIAQKENLGSWGGGRLRLISRGRGLKEEMGVGMVMMRIWEEH</sequence>
<feature type="domain" description="Rhamnogalacturonase A/B/Epimerase-like pectate lyase" evidence="1">
    <location>
        <begin position="3"/>
        <end position="114"/>
    </location>
</feature>
<dbReference type="Proteomes" id="UP001172102">
    <property type="component" value="Unassembled WGS sequence"/>
</dbReference>
<proteinExistence type="predicted"/>
<comment type="caution">
    <text evidence="2">The sequence shown here is derived from an EMBL/GenBank/DDBJ whole genome shotgun (WGS) entry which is preliminary data.</text>
</comment>
<dbReference type="PANTHER" id="PTHR33928">
    <property type="entry name" value="POLYGALACTURONASE QRT3"/>
    <property type="match status" value="1"/>
</dbReference>
<dbReference type="InterPro" id="IPR012334">
    <property type="entry name" value="Pectin_lyas_fold"/>
</dbReference>
<dbReference type="InterPro" id="IPR011050">
    <property type="entry name" value="Pectin_lyase_fold/virulence"/>
</dbReference>
<evidence type="ECO:0000259" key="1">
    <source>
        <dbReference type="Pfam" id="PF12708"/>
    </source>
</evidence>
<evidence type="ECO:0000313" key="2">
    <source>
        <dbReference type="EMBL" id="KAK0720574.1"/>
    </source>
</evidence>
<name>A0AA40DXY7_9PEZI</name>
<accession>A0AA40DXY7</accession>
<organism evidence="2 3">
    <name type="scientific">Lasiosphaeris hirsuta</name>
    <dbReference type="NCBI Taxonomy" id="260670"/>
    <lineage>
        <taxon>Eukaryota</taxon>
        <taxon>Fungi</taxon>
        <taxon>Dikarya</taxon>
        <taxon>Ascomycota</taxon>
        <taxon>Pezizomycotina</taxon>
        <taxon>Sordariomycetes</taxon>
        <taxon>Sordariomycetidae</taxon>
        <taxon>Sordariales</taxon>
        <taxon>Lasiosphaeriaceae</taxon>
        <taxon>Lasiosphaeris</taxon>
    </lineage>
</organism>
<dbReference type="Gene3D" id="2.160.20.10">
    <property type="entry name" value="Single-stranded right-handed beta-helix, Pectin lyase-like"/>
    <property type="match status" value="2"/>
</dbReference>
<gene>
    <name evidence="2" type="ORF">B0H67DRAFT_195297</name>
</gene>
<dbReference type="GO" id="GO:0004650">
    <property type="term" value="F:polygalacturonase activity"/>
    <property type="evidence" value="ECO:0007669"/>
    <property type="project" value="InterPro"/>
</dbReference>
<dbReference type="AlphaFoldDB" id="A0AA40DXY7"/>
<protein>
    <submittedName>
        <fullName evidence="2">Pectin lyase fold/virulence factor</fullName>
    </submittedName>
</protein>
<evidence type="ECO:0000313" key="3">
    <source>
        <dbReference type="Proteomes" id="UP001172102"/>
    </source>
</evidence>
<dbReference type="Pfam" id="PF12708">
    <property type="entry name" value="Pect-lyase_RHGA_epim"/>
    <property type="match status" value="1"/>
</dbReference>
<dbReference type="EMBL" id="JAUKUA010000003">
    <property type="protein sequence ID" value="KAK0720574.1"/>
    <property type="molecule type" value="Genomic_DNA"/>
</dbReference>
<dbReference type="SUPFAM" id="SSF51126">
    <property type="entry name" value="Pectin lyase-like"/>
    <property type="match status" value="2"/>
</dbReference>
<keyword evidence="3" id="KW-1185">Reference proteome</keyword>
<dbReference type="GO" id="GO:0016829">
    <property type="term" value="F:lyase activity"/>
    <property type="evidence" value="ECO:0007669"/>
    <property type="project" value="UniProtKB-KW"/>
</dbReference>
<dbReference type="FunFam" id="2.160.20.10:FF:000049">
    <property type="entry name" value="Putative exo-beta-1,3-glucanase"/>
    <property type="match status" value="1"/>
</dbReference>
<dbReference type="InterPro" id="IPR039279">
    <property type="entry name" value="QRT3-like"/>
</dbReference>
<dbReference type="PANTHER" id="PTHR33928:SF2">
    <property type="entry name" value="PECTATE LYASE SUPERFAMILY PROTEIN DOMAIN-CONTAINING PROTEIN-RELATED"/>
    <property type="match status" value="1"/>
</dbReference>